<dbReference type="RefSeq" id="WP_051312131.1">
    <property type="nucleotide sequence ID" value="NZ_BNAP01000003.1"/>
</dbReference>
<gene>
    <name evidence="1" type="ORF">GCM10010961_11500</name>
</gene>
<protein>
    <recommendedName>
        <fullName evidence="3">DUF4336 domain-containing protein</fullName>
    </recommendedName>
</protein>
<dbReference type="Pfam" id="PF14234">
    <property type="entry name" value="DUF4336"/>
    <property type="match status" value="1"/>
</dbReference>
<sequence length="248" mass="26952">MLTEIGQGLSYAEGEVRFYGARLMTRMSVVALPGGGCAVISPLLPSPSLLGALRALGPVRHLISPNKIHNQGLPGMAATFPGAQIWASPGLPERLPGLVYAGTLGDAPHPDWAPVLDQHLTRGNLFFSEVAFFHRASRTLILADLVENVTKTTMSGGLARAAARAGRILGRPLPSPEFRMYTDDAEAAQAGMEAIAAWPFERILMAHGEIITENAHEVFAGVRERLVEEVRRRPAWRRALYRCLASWQ</sequence>
<reference evidence="1" key="1">
    <citation type="journal article" date="2014" name="Int. J. Syst. Evol. Microbiol.">
        <title>Complete genome sequence of Corynebacterium casei LMG S-19264T (=DSM 44701T), isolated from a smear-ripened cheese.</title>
        <authorList>
            <consortium name="US DOE Joint Genome Institute (JGI-PGF)"/>
            <person name="Walter F."/>
            <person name="Albersmeier A."/>
            <person name="Kalinowski J."/>
            <person name="Ruckert C."/>
        </authorList>
    </citation>
    <scope>NUCLEOTIDE SEQUENCE</scope>
    <source>
        <strain evidence="1">CGMCC 1.7081</strain>
    </source>
</reference>
<reference evidence="1" key="2">
    <citation type="submission" date="2020-09" db="EMBL/GenBank/DDBJ databases">
        <authorList>
            <person name="Sun Q."/>
            <person name="Zhou Y."/>
        </authorList>
    </citation>
    <scope>NUCLEOTIDE SEQUENCE</scope>
    <source>
        <strain evidence="1">CGMCC 1.7081</strain>
    </source>
</reference>
<accession>A0A8J3H4K6</accession>
<keyword evidence="2" id="KW-1185">Reference proteome</keyword>
<proteinExistence type="predicted"/>
<dbReference type="EMBL" id="BNAP01000003">
    <property type="protein sequence ID" value="GHG84889.1"/>
    <property type="molecule type" value="Genomic_DNA"/>
</dbReference>
<evidence type="ECO:0008006" key="3">
    <source>
        <dbReference type="Google" id="ProtNLM"/>
    </source>
</evidence>
<evidence type="ECO:0000313" key="1">
    <source>
        <dbReference type="EMBL" id="GHG84889.1"/>
    </source>
</evidence>
<name>A0A8J3H4K6_9RHOB</name>
<dbReference type="InterPro" id="IPR025638">
    <property type="entry name" value="DUF4336"/>
</dbReference>
<dbReference type="AlphaFoldDB" id="A0A8J3H4K6"/>
<dbReference type="SUPFAM" id="SSF56281">
    <property type="entry name" value="Metallo-hydrolase/oxidoreductase"/>
    <property type="match status" value="1"/>
</dbReference>
<dbReference type="Proteomes" id="UP000611500">
    <property type="component" value="Unassembled WGS sequence"/>
</dbReference>
<dbReference type="PANTHER" id="PTHR33835">
    <property type="entry name" value="YALI0C07656P"/>
    <property type="match status" value="1"/>
</dbReference>
<comment type="caution">
    <text evidence="1">The sequence shown here is derived from an EMBL/GenBank/DDBJ whole genome shotgun (WGS) entry which is preliminary data.</text>
</comment>
<dbReference type="PANTHER" id="PTHR33835:SF1">
    <property type="entry name" value="METALLO-BETA-LACTAMASE DOMAIN-CONTAINING PROTEIN"/>
    <property type="match status" value="1"/>
</dbReference>
<organism evidence="1 2">
    <name type="scientific">Pseudodonghicola xiamenensis</name>
    <dbReference type="NCBI Taxonomy" id="337702"/>
    <lineage>
        <taxon>Bacteria</taxon>
        <taxon>Pseudomonadati</taxon>
        <taxon>Pseudomonadota</taxon>
        <taxon>Alphaproteobacteria</taxon>
        <taxon>Rhodobacterales</taxon>
        <taxon>Paracoccaceae</taxon>
        <taxon>Pseudodonghicola</taxon>
    </lineage>
</organism>
<dbReference type="InterPro" id="IPR036866">
    <property type="entry name" value="RibonucZ/Hydroxyglut_hydro"/>
</dbReference>
<evidence type="ECO:0000313" key="2">
    <source>
        <dbReference type="Proteomes" id="UP000611500"/>
    </source>
</evidence>